<dbReference type="Gene3D" id="3.40.50.920">
    <property type="match status" value="1"/>
</dbReference>
<dbReference type="PATRIC" id="fig|1218492.5.peg.1609"/>
<dbReference type="GO" id="GO:0006098">
    <property type="term" value="P:pentose-phosphate shunt"/>
    <property type="evidence" value="ECO:0007669"/>
    <property type="project" value="TreeGrafter"/>
</dbReference>
<feature type="binding site" evidence="12">
    <location>
        <position position="464"/>
    </location>
    <ligand>
        <name>substrate</name>
    </ligand>
</feature>
<evidence type="ECO:0000256" key="3">
    <source>
        <dbReference type="ARBA" id="ARBA00013152"/>
    </source>
</evidence>
<comment type="caution">
    <text evidence="18">The sequence shown here is derived from an EMBL/GenBank/DDBJ whole genome shotgun (WGS) entry which is preliminary data.</text>
</comment>
<feature type="binding site" evidence="12">
    <location>
        <position position="523"/>
    </location>
    <ligand>
        <name>substrate</name>
    </ligand>
</feature>
<reference evidence="18 19" key="1">
    <citation type="submission" date="2015-01" db="EMBL/GenBank/DDBJ databases">
        <title>Comparative genomics of the lactic acid bacteria isolated from the honey bee gut.</title>
        <authorList>
            <person name="Ellegaard K.M."/>
            <person name="Tamarit D."/>
            <person name="Javelind E."/>
            <person name="Olofsson T."/>
            <person name="Andersson S.G."/>
            <person name="Vasquez A."/>
        </authorList>
    </citation>
    <scope>NUCLEOTIDE SEQUENCE [LARGE SCALE GENOMIC DNA]</scope>
    <source>
        <strain evidence="18 19">Bin4</strain>
    </source>
</reference>
<keyword evidence="8 13" id="KW-0786">Thiamine pyrophosphate</keyword>
<evidence type="ECO:0000256" key="8">
    <source>
        <dbReference type="ARBA" id="ARBA00023052"/>
    </source>
</evidence>
<dbReference type="Pfam" id="PF22613">
    <property type="entry name" value="Transketolase_C_1"/>
    <property type="match status" value="1"/>
</dbReference>
<feature type="binding site" evidence="13">
    <location>
        <position position="191"/>
    </location>
    <ligand>
        <name>thiamine diphosphate</name>
        <dbReference type="ChEBI" id="CHEBI:58937"/>
    </ligand>
</feature>
<dbReference type="SUPFAM" id="SSF52518">
    <property type="entry name" value="Thiamin diphosphate-binding fold (THDP-binding)"/>
    <property type="match status" value="2"/>
</dbReference>
<dbReference type="HOGENOM" id="CLU_009227_0_0_9"/>
<dbReference type="CDD" id="cd07033">
    <property type="entry name" value="TPP_PYR_DXS_TK_like"/>
    <property type="match status" value="1"/>
</dbReference>
<protein>
    <recommendedName>
        <fullName evidence="4 10">Transketolase</fullName>
        <ecNumber evidence="3 10">2.2.1.1</ecNumber>
    </recommendedName>
</protein>
<keyword evidence="7 14" id="KW-0460">Magnesium</keyword>
<comment type="cofactor">
    <cofactor evidence="14">
        <name>Mg(2+)</name>
        <dbReference type="ChEBI" id="CHEBI:18420"/>
    </cofactor>
    <text evidence="14">Binds 1 Mg(2+) ion per subunit. Can also utilize other divalent metal cations, such as Ca(2+), Mn(2+) and Co(2+).</text>
</comment>
<dbReference type="GO" id="GO:0046872">
    <property type="term" value="F:metal ion binding"/>
    <property type="evidence" value="ECO:0007669"/>
    <property type="project" value="UniProtKB-KW"/>
</dbReference>
<dbReference type="GO" id="GO:0004802">
    <property type="term" value="F:transketolase activity"/>
    <property type="evidence" value="ECO:0007669"/>
    <property type="project" value="UniProtKB-UniRule"/>
</dbReference>
<evidence type="ECO:0000256" key="2">
    <source>
        <dbReference type="ARBA" id="ARBA00011738"/>
    </source>
</evidence>
<evidence type="ECO:0000259" key="17">
    <source>
        <dbReference type="SMART" id="SM00861"/>
    </source>
</evidence>
<dbReference type="GO" id="GO:0005829">
    <property type="term" value="C:cytosol"/>
    <property type="evidence" value="ECO:0007669"/>
    <property type="project" value="TreeGrafter"/>
</dbReference>
<dbReference type="RefSeq" id="WP_046317765.1">
    <property type="nucleotide sequence ID" value="NZ_JBHSZT010000003.1"/>
</dbReference>
<evidence type="ECO:0000313" key="19">
    <source>
        <dbReference type="Proteomes" id="UP000033558"/>
    </source>
</evidence>
<feature type="binding site" evidence="13">
    <location>
        <position position="440"/>
    </location>
    <ligand>
        <name>thiamine diphosphate</name>
        <dbReference type="ChEBI" id="CHEBI:58937"/>
    </ligand>
</feature>
<dbReference type="Pfam" id="PF00456">
    <property type="entry name" value="Transketolase_N"/>
    <property type="match status" value="1"/>
</dbReference>
<dbReference type="PANTHER" id="PTHR43522:SF2">
    <property type="entry name" value="TRANSKETOLASE 1-RELATED"/>
    <property type="match status" value="1"/>
</dbReference>
<gene>
    <name evidence="18" type="ORF">JG30_15530</name>
</gene>
<accession>A0A0F4LPB0</accession>
<feature type="binding site" evidence="13">
    <location>
        <position position="162"/>
    </location>
    <ligand>
        <name>thiamine diphosphate</name>
        <dbReference type="ChEBI" id="CHEBI:58937"/>
    </ligand>
</feature>
<comment type="subunit">
    <text evidence="2">Homodimer.</text>
</comment>
<dbReference type="CDD" id="cd02012">
    <property type="entry name" value="TPP_TK"/>
    <property type="match status" value="1"/>
</dbReference>
<dbReference type="FunFam" id="3.40.50.920:FF:000003">
    <property type="entry name" value="Transketolase"/>
    <property type="match status" value="1"/>
</dbReference>
<dbReference type="Proteomes" id="UP000033558">
    <property type="component" value="Unassembled WGS sequence"/>
</dbReference>
<dbReference type="SMART" id="SM00861">
    <property type="entry name" value="Transket_pyr"/>
    <property type="match status" value="1"/>
</dbReference>
<dbReference type="STRING" id="1218492.JG30_15530"/>
<dbReference type="EC" id="2.2.1.1" evidence="3 10"/>
<comment type="similarity">
    <text evidence="1">Belongs to the transketolase family.</text>
</comment>
<evidence type="ECO:0000256" key="13">
    <source>
        <dbReference type="PIRSR" id="PIRSR605478-3"/>
    </source>
</evidence>
<dbReference type="PANTHER" id="PTHR43522">
    <property type="entry name" value="TRANSKETOLASE"/>
    <property type="match status" value="1"/>
</dbReference>
<feature type="site" description="Important for catalytic activity" evidence="15">
    <location>
        <position position="266"/>
    </location>
</feature>
<dbReference type="InterPro" id="IPR005474">
    <property type="entry name" value="Transketolase_N"/>
</dbReference>
<evidence type="ECO:0000313" key="18">
    <source>
        <dbReference type="EMBL" id="KJY60430.1"/>
    </source>
</evidence>
<feature type="binding site" evidence="13">
    <location>
        <position position="266"/>
    </location>
    <ligand>
        <name>thiamine diphosphate</name>
        <dbReference type="ChEBI" id="CHEBI:58937"/>
    </ligand>
</feature>
<dbReference type="InterPro" id="IPR009014">
    <property type="entry name" value="Transketo_C/PFOR_II"/>
</dbReference>
<evidence type="ECO:0000256" key="10">
    <source>
        <dbReference type="NCBIfam" id="TIGR00232"/>
    </source>
</evidence>
<dbReference type="InterPro" id="IPR033247">
    <property type="entry name" value="Transketolase_fam"/>
</dbReference>
<feature type="binding site" evidence="12">
    <location>
        <position position="387"/>
    </location>
    <ligand>
        <name>substrate</name>
    </ligand>
</feature>
<feature type="binding site" evidence="13">
    <location>
        <position position="72"/>
    </location>
    <ligand>
        <name>thiamine diphosphate</name>
        <dbReference type="ChEBI" id="CHEBI:58937"/>
    </ligand>
</feature>
<feature type="binding site" evidence="14">
    <location>
        <position position="193"/>
    </location>
    <ligand>
        <name>Mg(2+)</name>
        <dbReference type="ChEBI" id="CHEBI:18420"/>
    </ligand>
</feature>
<sequence>MGTNKFTQIDEQAVNALRFLSVDAIEKANSGHPGLPLDAAPMTYVLWSQHMKQNPQDSKWINRDRFVLSAGHGSALLYSLLHLSGYKISLEDLQNFRQQGSNTPGHPEYQVVDGADCTTGPLGQGLAMAVGMAMAEQHLAALYNKPNFPVMDHFTFALVGDGCLMEGISHEAASLAGHLKLGKLIVLYDSNDVSLDGPTSQAFTENEQQRFESYGWQYLKVTDGNDLAQIDAALTEAKAATNQPTIIEIKTIIGYGTPKAGTNAVHGAPLGAEALKYARDFFKWDYAPFEVPQAVYDRFHDKIAATGKAAEEQWQKMLADYKQQYPQAYQQWQAGVAGQFSDKLENILPVSDPETSEATRNSSHRMINALAQNNPNFWGGSADLSSSNKTQNEASSAFEPGNYQGENIWYGVREFAEGAAMNGIALHGGTRTYGSTFFVFSDYMRGAIRLAAVQHLPVTYVLTHDSIAVGEDGLTHEPIEQLMSFRAMPGINVIRPADANETAAAWKIAAESQSTPTMLVLSRQNLKVLPGGAKFDQVQHGAYVVSPQQGQQPEGILIATGSEVNLALEAQTALRQKDIDVSVVSMPSFELFDQQSAEYKESVLPAAVVKRMSLEMGSTLGWERYIGTQGYALGIDRFGASGKGEELIKSYGFTVDNVVEKFQKL</sequence>
<evidence type="ECO:0000256" key="11">
    <source>
        <dbReference type="PIRSR" id="PIRSR605478-1"/>
    </source>
</evidence>
<feature type="binding site" evidence="12">
    <location>
        <position position="476"/>
    </location>
    <ligand>
        <name>substrate</name>
    </ligand>
</feature>
<dbReference type="Pfam" id="PF02779">
    <property type="entry name" value="Transket_pyr"/>
    <property type="match status" value="1"/>
</dbReference>
<feature type="binding site" evidence="12">
    <location>
        <position position="266"/>
    </location>
    <ligand>
        <name>substrate</name>
    </ligand>
</feature>
<dbReference type="SUPFAM" id="SSF52922">
    <property type="entry name" value="TK C-terminal domain-like"/>
    <property type="match status" value="1"/>
</dbReference>
<evidence type="ECO:0000256" key="14">
    <source>
        <dbReference type="PIRSR" id="PIRSR605478-4"/>
    </source>
</evidence>
<evidence type="ECO:0000256" key="7">
    <source>
        <dbReference type="ARBA" id="ARBA00022842"/>
    </source>
</evidence>
<dbReference type="InterPro" id="IPR005478">
    <property type="entry name" value="Transketolase_bac-like"/>
</dbReference>
<evidence type="ECO:0000256" key="9">
    <source>
        <dbReference type="ARBA" id="ARBA00049473"/>
    </source>
</evidence>
<keyword evidence="6 14" id="KW-0479">Metal-binding</keyword>
<evidence type="ECO:0000256" key="5">
    <source>
        <dbReference type="ARBA" id="ARBA00022679"/>
    </source>
</evidence>
<dbReference type="FunFam" id="3.40.50.970:FF:000003">
    <property type="entry name" value="Transketolase"/>
    <property type="match status" value="1"/>
</dbReference>
<comment type="catalytic activity">
    <reaction evidence="9">
        <text>D-sedoheptulose 7-phosphate + D-glyceraldehyde 3-phosphate = aldehydo-D-ribose 5-phosphate + D-xylulose 5-phosphate</text>
        <dbReference type="Rhea" id="RHEA:10508"/>
        <dbReference type="ChEBI" id="CHEBI:57483"/>
        <dbReference type="ChEBI" id="CHEBI:57737"/>
        <dbReference type="ChEBI" id="CHEBI:58273"/>
        <dbReference type="ChEBI" id="CHEBI:59776"/>
        <dbReference type="EC" id="2.2.1.1"/>
    </reaction>
</comment>
<feature type="binding site" evidence="13">
    <location>
        <begin position="120"/>
        <end position="122"/>
    </location>
    <ligand>
        <name>thiamine diphosphate</name>
        <dbReference type="ChEBI" id="CHEBI:58937"/>
    </ligand>
</feature>
<feature type="compositionally biased region" description="Polar residues" evidence="16">
    <location>
        <begin position="383"/>
        <end position="395"/>
    </location>
</feature>
<organism evidence="18 19">
    <name type="scientific">Bombilactobacillus mellifer</name>
    <dbReference type="NCBI Taxonomy" id="1218492"/>
    <lineage>
        <taxon>Bacteria</taxon>
        <taxon>Bacillati</taxon>
        <taxon>Bacillota</taxon>
        <taxon>Bacilli</taxon>
        <taxon>Lactobacillales</taxon>
        <taxon>Lactobacillaceae</taxon>
        <taxon>Bombilactobacillus</taxon>
    </lineage>
</organism>
<evidence type="ECO:0000256" key="12">
    <source>
        <dbReference type="PIRSR" id="PIRSR605478-2"/>
    </source>
</evidence>
<feature type="region of interest" description="Disordered" evidence="16">
    <location>
        <begin position="380"/>
        <end position="399"/>
    </location>
</feature>
<dbReference type="OrthoDB" id="8732661at2"/>
<keyword evidence="19" id="KW-1185">Reference proteome</keyword>
<dbReference type="InterPro" id="IPR029061">
    <property type="entry name" value="THDP-binding"/>
</dbReference>
<feature type="active site" description="Proton donor" evidence="11">
    <location>
        <position position="414"/>
    </location>
</feature>
<dbReference type="EMBL" id="JXJQ01000011">
    <property type="protein sequence ID" value="KJY60430.1"/>
    <property type="molecule type" value="Genomic_DNA"/>
</dbReference>
<evidence type="ECO:0000256" key="1">
    <source>
        <dbReference type="ARBA" id="ARBA00007131"/>
    </source>
</evidence>
<proteinExistence type="inferred from homology"/>
<feature type="binding site" evidence="12">
    <location>
        <position position="360"/>
    </location>
    <ligand>
        <name>substrate</name>
    </ligand>
</feature>
<evidence type="ECO:0000256" key="6">
    <source>
        <dbReference type="ARBA" id="ARBA00022723"/>
    </source>
</evidence>
<dbReference type="InterPro" id="IPR055152">
    <property type="entry name" value="Transketolase-like_C_2"/>
</dbReference>
<evidence type="ECO:0000256" key="4">
    <source>
        <dbReference type="ARBA" id="ARBA00016662"/>
    </source>
</evidence>
<dbReference type="FunFam" id="3.40.50.970:FF:000004">
    <property type="entry name" value="Transketolase"/>
    <property type="match status" value="1"/>
</dbReference>
<name>A0A0F4LPB0_9LACO</name>
<feature type="binding site" evidence="14">
    <location>
        <position position="191"/>
    </location>
    <ligand>
        <name>Mg(2+)</name>
        <dbReference type="ChEBI" id="CHEBI:18420"/>
    </ligand>
</feature>
<dbReference type="AlphaFoldDB" id="A0A0F4LPB0"/>
<dbReference type="InterPro" id="IPR005475">
    <property type="entry name" value="Transketolase-like_Pyr-bd"/>
</dbReference>
<dbReference type="Gene3D" id="3.40.50.970">
    <property type="match status" value="2"/>
</dbReference>
<feature type="binding site" evidence="14">
    <location>
        <position position="161"/>
    </location>
    <ligand>
        <name>Mg(2+)</name>
        <dbReference type="ChEBI" id="CHEBI:18420"/>
    </ligand>
</feature>
<dbReference type="NCBIfam" id="TIGR00232">
    <property type="entry name" value="tktlase_bact"/>
    <property type="match status" value="1"/>
</dbReference>
<feature type="domain" description="Transketolase-like pyrimidine-binding" evidence="17">
    <location>
        <begin position="357"/>
        <end position="528"/>
    </location>
</feature>
<evidence type="ECO:0000256" key="15">
    <source>
        <dbReference type="PIRSR" id="PIRSR605478-5"/>
    </source>
</evidence>
<feature type="binding site" evidence="12">
    <location>
        <position position="472"/>
    </location>
    <ligand>
        <name>substrate</name>
    </ligand>
</feature>
<feature type="site" description="Important for catalytic activity" evidence="15">
    <location>
        <position position="32"/>
    </location>
</feature>
<keyword evidence="5" id="KW-0808">Transferase</keyword>
<comment type="cofactor">
    <cofactor evidence="13">
        <name>thiamine diphosphate</name>
        <dbReference type="ChEBI" id="CHEBI:58937"/>
    </cofactor>
    <text evidence="13">Binds 1 thiamine pyrophosphate per subunit. During the reaction, the substrate forms a covalent intermediate with the cofactor.</text>
</comment>
<evidence type="ECO:0000256" key="16">
    <source>
        <dbReference type="SAM" id="MobiDB-lite"/>
    </source>
</evidence>
<feature type="binding site" evidence="12">
    <location>
        <position position="32"/>
    </location>
    <ligand>
        <name>substrate</name>
    </ligand>
</feature>